<evidence type="ECO:0000313" key="4">
    <source>
        <dbReference type="EMBL" id="XBO48144.1"/>
    </source>
</evidence>
<keyword evidence="3" id="KW-1133">Transmembrane helix</keyword>
<feature type="transmembrane region" description="Helical" evidence="3">
    <location>
        <begin position="20"/>
        <end position="48"/>
    </location>
</feature>
<dbReference type="EMBL" id="CP157485">
    <property type="protein sequence ID" value="XBO48144.1"/>
    <property type="molecule type" value="Genomic_DNA"/>
</dbReference>
<protein>
    <submittedName>
        <fullName evidence="4">Uncharacterized protein</fullName>
    </submittedName>
</protein>
<reference evidence="4" key="1">
    <citation type="submission" date="2024-05" db="EMBL/GenBank/DDBJ databases">
        <authorList>
            <person name="Kim S."/>
            <person name="Heo J."/>
            <person name="Choi H."/>
            <person name="Choi Y."/>
            <person name="Kwon S.-W."/>
            <person name="Kim Y."/>
        </authorList>
    </citation>
    <scope>NUCLEOTIDE SEQUENCE</scope>
    <source>
        <strain evidence="4">KACC 23697</strain>
    </source>
</reference>
<keyword evidence="1" id="KW-0175">Coiled coil</keyword>
<evidence type="ECO:0000256" key="3">
    <source>
        <dbReference type="SAM" id="Phobius"/>
    </source>
</evidence>
<evidence type="ECO:0000256" key="1">
    <source>
        <dbReference type="SAM" id="Coils"/>
    </source>
</evidence>
<dbReference type="RefSeq" id="WP_406825533.1">
    <property type="nucleotide sequence ID" value="NZ_CP157485.1"/>
</dbReference>
<sequence length="336" mass="36310">MEHKIHTLGDKSAIGFISRLSWSAIISGVLIAIAVQLLLSFLGLGIGFGSINPLEEAKPFSGLGTGALIWWIITMLISVFTGGWVAGWFSNHIQRTDLILHGLLTWCLLTFLNMYLITSSVGKVIGGVGTVITKGFSLAGEGIKAAAPEAGNMIKDQLNVDENTFSKMKQEAQLLLKQTEKKELQPGALNKKLDKAASQGKSTGEDVLENPQEAQQKIDALFSKLFSENDSTFNAVDKEALVNVVKNRTGKSQAESEQIVDNWISTLKTAKEKVKEVKAQAEAKARVVGDEMASALSKFAIFSFIGMILGAVSAAFGAIVASQKRVKTIEIREERI</sequence>
<feature type="transmembrane region" description="Helical" evidence="3">
    <location>
        <begin position="98"/>
        <end position="117"/>
    </location>
</feature>
<feature type="transmembrane region" description="Helical" evidence="3">
    <location>
        <begin position="299"/>
        <end position="322"/>
    </location>
</feature>
<keyword evidence="3" id="KW-0812">Transmembrane</keyword>
<accession>A0AAU7K7Z6</accession>
<feature type="transmembrane region" description="Helical" evidence="3">
    <location>
        <begin position="68"/>
        <end position="86"/>
    </location>
</feature>
<feature type="region of interest" description="Disordered" evidence="2">
    <location>
        <begin position="187"/>
        <end position="206"/>
    </location>
</feature>
<organism evidence="4">
    <name type="scientific">Pedobacter sp. KACC 23697</name>
    <dbReference type="NCBI Taxonomy" id="3149230"/>
    <lineage>
        <taxon>Bacteria</taxon>
        <taxon>Pseudomonadati</taxon>
        <taxon>Bacteroidota</taxon>
        <taxon>Sphingobacteriia</taxon>
        <taxon>Sphingobacteriales</taxon>
        <taxon>Sphingobacteriaceae</taxon>
        <taxon>Pedobacter</taxon>
    </lineage>
</organism>
<evidence type="ECO:0000256" key="2">
    <source>
        <dbReference type="SAM" id="MobiDB-lite"/>
    </source>
</evidence>
<feature type="coiled-coil region" evidence="1">
    <location>
        <begin position="260"/>
        <end position="287"/>
    </location>
</feature>
<name>A0AAU7K7Z6_9SPHI</name>
<dbReference type="AlphaFoldDB" id="A0AAU7K7Z6"/>
<gene>
    <name evidence="4" type="ORF">ABEG20_00840</name>
</gene>
<proteinExistence type="predicted"/>
<keyword evidence="3" id="KW-0472">Membrane</keyword>